<sequence>MPDKKIHENQVFQLFQHLLDDFPKGKVVQTESPDFLIRLNRRKVIGVELTELHGQTFYDNQGHFEKPELLFYHLEETIQAKEEKMYLYQKVKPVELWLLIHLRSFQNQLNFHYRNKLDNCFFNSSFDRIYLLEEKKRQLHEIS</sequence>
<evidence type="ECO:0000313" key="1">
    <source>
        <dbReference type="EMBL" id="SFE96783.1"/>
    </source>
</evidence>
<reference evidence="1 2" key="1">
    <citation type="submission" date="2016-10" db="EMBL/GenBank/DDBJ databases">
        <authorList>
            <person name="de Groot N.N."/>
        </authorList>
    </citation>
    <scope>NUCLEOTIDE SEQUENCE [LARGE SCALE GENOMIC DNA]</scope>
    <source>
        <strain evidence="1 2">CGMCC 1.9156</strain>
    </source>
</reference>
<keyword evidence="2" id="KW-1185">Reference proteome</keyword>
<accession>A0A1I2EVM1</accession>
<gene>
    <name evidence="1" type="ORF">SAMN05216283_102243</name>
</gene>
<dbReference type="RefSeq" id="WP_093918918.1">
    <property type="nucleotide sequence ID" value="NZ_FONW01000002.1"/>
</dbReference>
<evidence type="ECO:0000313" key="2">
    <source>
        <dbReference type="Proteomes" id="UP000198964"/>
    </source>
</evidence>
<dbReference type="STRING" id="655355.SAMN05216283_102243"/>
<proteinExistence type="predicted"/>
<organism evidence="1 2">
    <name type="scientific">Sunxiuqinia elliptica</name>
    <dbReference type="NCBI Taxonomy" id="655355"/>
    <lineage>
        <taxon>Bacteria</taxon>
        <taxon>Pseudomonadati</taxon>
        <taxon>Bacteroidota</taxon>
        <taxon>Bacteroidia</taxon>
        <taxon>Marinilabiliales</taxon>
        <taxon>Prolixibacteraceae</taxon>
        <taxon>Sunxiuqinia</taxon>
    </lineage>
</organism>
<dbReference type="Proteomes" id="UP000198964">
    <property type="component" value="Unassembled WGS sequence"/>
</dbReference>
<dbReference type="EMBL" id="FONW01000002">
    <property type="protein sequence ID" value="SFE96783.1"/>
    <property type="molecule type" value="Genomic_DNA"/>
</dbReference>
<name>A0A1I2EVM1_9BACT</name>
<dbReference type="AlphaFoldDB" id="A0A1I2EVM1"/>
<protein>
    <submittedName>
        <fullName evidence="1">Uncharacterized protein</fullName>
    </submittedName>
</protein>